<evidence type="ECO:0000256" key="2">
    <source>
        <dbReference type="ARBA" id="ARBA00022555"/>
    </source>
</evidence>
<organism evidence="10 11">
    <name type="scientific">Parafannyhessea umbonata</name>
    <dbReference type="NCBI Taxonomy" id="604330"/>
    <lineage>
        <taxon>Bacteria</taxon>
        <taxon>Bacillati</taxon>
        <taxon>Actinomycetota</taxon>
        <taxon>Coriobacteriia</taxon>
        <taxon>Coriobacteriales</taxon>
        <taxon>Atopobiaceae</taxon>
        <taxon>Parafannyhessea</taxon>
    </lineage>
</organism>
<dbReference type="GO" id="GO:0000049">
    <property type="term" value="F:tRNA binding"/>
    <property type="evidence" value="ECO:0007669"/>
    <property type="project" value="UniProtKB-UniRule"/>
</dbReference>
<feature type="binding site" evidence="7">
    <location>
        <position position="77"/>
    </location>
    <ligand>
        <name>tRNA</name>
        <dbReference type="ChEBI" id="CHEBI:17843"/>
    </ligand>
</feature>
<dbReference type="HAMAP" id="MF_00083">
    <property type="entry name" value="Pept_tRNA_hydro_bact"/>
    <property type="match status" value="1"/>
</dbReference>
<dbReference type="SUPFAM" id="SSF53178">
    <property type="entry name" value="Peptidyl-tRNA hydrolase-like"/>
    <property type="match status" value="1"/>
</dbReference>
<name>A0A1G6MRR9_9ACTN</name>
<comment type="similarity">
    <text evidence="5 7 9">Belongs to the PTH family.</text>
</comment>
<evidence type="ECO:0000313" key="10">
    <source>
        <dbReference type="EMBL" id="SDC57665.1"/>
    </source>
</evidence>
<dbReference type="RefSeq" id="WP_090847446.1">
    <property type="nucleotide sequence ID" value="NZ_FMZL01000024.1"/>
</dbReference>
<keyword evidence="4 7" id="KW-0694">RNA-binding</keyword>
<accession>A0A1G6MRR9</accession>
<dbReference type="GO" id="GO:0004045">
    <property type="term" value="F:peptidyl-tRNA hydrolase activity"/>
    <property type="evidence" value="ECO:0007669"/>
    <property type="project" value="UniProtKB-UniRule"/>
</dbReference>
<comment type="subcellular location">
    <subcellularLocation>
        <location evidence="7">Cytoplasm</location>
    </subcellularLocation>
</comment>
<evidence type="ECO:0000256" key="1">
    <source>
        <dbReference type="ARBA" id="ARBA00013260"/>
    </source>
</evidence>
<evidence type="ECO:0000256" key="7">
    <source>
        <dbReference type="HAMAP-Rule" id="MF_00083"/>
    </source>
</evidence>
<dbReference type="Gene3D" id="3.40.50.1470">
    <property type="entry name" value="Peptidyl-tRNA hydrolase"/>
    <property type="match status" value="1"/>
</dbReference>
<gene>
    <name evidence="7" type="primary">pth</name>
    <name evidence="10" type="ORF">SAMN04487824_1248</name>
</gene>
<comment type="function">
    <text evidence="7">Catalyzes the release of premature peptidyl moieties from peptidyl-tRNA molecules trapped in stalled 50S ribosomal subunits, and thus maintains levels of free tRNAs and 50S ribosomes.</text>
</comment>
<evidence type="ECO:0000256" key="4">
    <source>
        <dbReference type="ARBA" id="ARBA00022884"/>
    </source>
</evidence>
<dbReference type="PROSITE" id="PS01196">
    <property type="entry name" value="PEPT_TRNA_HYDROL_2"/>
    <property type="match status" value="1"/>
</dbReference>
<dbReference type="PROSITE" id="PS01195">
    <property type="entry name" value="PEPT_TRNA_HYDROL_1"/>
    <property type="match status" value="1"/>
</dbReference>
<dbReference type="GO" id="GO:0005737">
    <property type="term" value="C:cytoplasm"/>
    <property type="evidence" value="ECO:0007669"/>
    <property type="project" value="UniProtKB-SubCell"/>
</dbReference>
<comment type="catalytic activity">
    <reaction evidence="7 8">
        <text>an N-acyl-L-alpha-aminoacyl-tRNA + H2O = an N-acyl-L-amino acid + a tRNA + H(+)</text>
        <dbReference type="Rhea" id="RHEA:54448"/>
        <dbReference type="Rhea" id="RHEA-COMP:10123"/>
        <dbReference type="Rhea" id="RHEA-COMP:13883"/>
        <dbReference type="ChEBI" id="CHEBI:15377"/>
        <dbReference type="ChEBI" id="CHEBI:15378"/>
        <dbReference type="ChEBI" id="CHEBI:59874"/>
        <dbReference type="ChEBI" id="CHEBI:78442"/>
        <dbReference type="ChEBI" id="CHEBI:138191"/>
        <dbReference type="EC" id="3.1.1.29"/>
    </reaction>
</comment>
<dbReference type="InterPro" id="IPR001328">
    <property type="entry name" value="Pept_tRNA_hydro"/>
</dbReference>
<dbReference type="CDD" id="cd00462">
    <property type="entry name" value="PTH"/>
    <property type="match status" value="1"/>
</dbReference>
<protein>
    <recommendedName>
        <fullName evidence="6 7">Peptidyl-tRNA hydrolase</fullName>
        <shortName evidence="7">Pth</shortName>
        <ecNumber evidence="1 7">3.1.1.29</ecNumber>
    </recommendedName>
</protein>
<feature type="binding site" evidence="7">
    <location>
        <position position="125"/>
    </location>
    <ligand>
        <name>tRNA</name>
        <dbReference type="ChEBI" id="CHEBI:17843"/>
    </ligand>
</feature>
<dbReference type="InterPro" id="IPR018171">
    <property type="entry name" value="Pept_tRNA_hydro_CS"/>
</dbReference>
<dbReference type="STRING" id="604330.SAMN04489857_1710"/>
<proteinExistence type="inferred from homology"/>
<dbReference type="NCBIfam" id="TIGR00447">
    <property type="entry name" value="pth"/>
    <property type="match status" value="1"/>
</dbReference>
<reference evidence="11" key="1">
    <citation type="submission" date="2016-10" db="EMBL/GenBank/DDBJ databases">
        <authorList>
            <person name="Varghese N."/>
            <person name="Submissions S."/>
        </authorList>
    </citation>
    <scope>NUCLEOTIDE SEQUENCE [LARGE SCALE GENOMIC DNA]</scope>
    <source>
        <strain evidence="11">DSM 22619</strain>
    </source>
</reference>
<dbReference type="EMBL" id="FMZL01000024">
    <property type="protein sequence ID" value="SDC57665.1"/>
    <property type="molecule type" value="Genomic_DNA"/>
</dbReference>
<evidence type="ECO:0000256" key="9">
    <source>
        <dbReference type="RuleBase" id="RU004320"/>
    </source>
</evidence>
<dbReference type="Pfam" id="PF01195">
    <property type="entry name" value="Pept_tRNA_hydro"/>
    <property type="match status" value="1"/>
</dbReference>
<feature type="site" description="Discriminates between blocked and unblocked aminoacyl-tRNA" evidence="7">
    <location>
        <position position="18"/>
    </location>
</feature>
<dbReference type="GO" id="GO:0072344">
    <property type="term" value="P:rescue of stalled ribosome"/>
    <property type="evidence" value="ECO:0007669"/>
    <property type="project" value="UniProtKB-UniRule"/>
</dbReference>
<dbReference type="GO" id="GO:0006515">
    <property type="term" value="P:protein quality control for misfolded or incompletely synthesized proteins"/>
    <property type="evidence" value="ECO:0007669"/>
    <property type="project" value="UniProtKB-UniRule"/>
</dbReference>
<evidence type="ECO:0000313" key="11">
    <source>
        <dbReference type="Proteomes" id="UP000198528"/>
    </source>
</evidence>
<feature type="binding site" evidence="7">
    <location>
        <position position="79"/>
    </location>
    <ligand>
        <name>tRNA</name>
        <dbReference type="ChEBI" id="CHEBI:17843"/>
    </ligand>
</feature>
<feature type="site" description="Stabilizes the basic form of H active site to accept a proton" evidence="7">
    <location>
        <position position="104"/>
    </location>
</feature>
<feature type="active site" description="Proton acceptor" evidence="7">
    <location>
        <position position="28"/>
    </location>
</feature>
<dbReference type="PANTHER" id="PTHR17224">
    <property type="entry name" value="PEPTIDYL-TRNA HYDROLASE"/>
    <property type="match status" value="1"/>
</dbReference>
<comment type="function">
    <text evidence="7">Hydrolyzes ribosome-free peptidyl-tRNAs (with 1 or more amino acids incorporated), which drop off the ribosome during protein synthesis, or as a result of ribosome stalling.</text>
</comment>
<dbReference type="Proteomes" id="UP000198528">
    <property type="component" value="Unassembled WGS sequence"/>
</dbReference>
<dbReference type="EC" id="3.1.1.29" evidence="1 7"/>
<feature type="binding site" evidence="7">
    <location>
        <position position="23"/>
    </location>
    <ligand>
        <name>tRNA</name>
        <dbReference type="ChEBI" id="CHEBI:17843"/>
    </ligand>
</feature>
<evidence type="ECO:0000256" key="3">
    <source>
        <dbReference type="ARBA" id="ARBA00022801"/>
    </source>
</evidence>
<keyword evidence="3 7" id="KW-0378">Hydrolase</keyword>
<keyword evidence="7" id="KW-0963">Cytoplasm</keyword>
<evidence type="ECO:0000256" key="6">
    <source>
        <dbReference type="ARBA" id="ARBA00050038"/>
    </source>
</evidence>
<dbReference type="InterPro" id="IPR036416">
    <property type="entry name" value="Pept_tRNA_hydro_sf"/>
</dbReference>
<sequence length="196" mass="21207">MAQQARPKDIRIICGLGNPGADYAATRHNAGFATVDALAERHGARYWKSEAGCMVARVRMRAPEGTREVILAKPQDFMNTSGGPLSKLLRQEKATPQEVLVIHDEVDRPAGAVDVKFGGGLNAHNGLRSIANKLGTRDFARLRFGIGRPPGKMQVADYVLRTLKGSYLQEFELEAQDAASLAERVVERGVQAAANG</sequence>
<evidence type="ECO:0000256" key="8">
    <source>
        <dbReference type="RuleBase" id="RU000673"/>
    </source>
</evidence>
<dbReference type="PANTHER" id="PTHR17224:SF1">
    <property type="entry name" value="PEPTIDYL-TRNA HYDROLASE"/>
    <property type="match status" value="1"/>
</dbReference>
<keyword evidence="2 7" id="KW-0820">tRNA-binding</keyword>
<keyword evidence="11" id="KW-1185">Reference proteome</keyword>
<evidence type="ECO:0000256" key="5">
    <source>
        <dbReference type="ARBA" id="ARBA00038063"/>
    </source>
</evidence>
<comment type="subunit">
    <text evidence="7">Monomer.</text>
</comment>
<dbReference type="AlphaFoldDB" id="A0A1G6MRR9"/>